<dbReference type="PANTHER" id="PTHR33164:SF43">
    <property type="entry name" value="HTH-TYPE TRANSCRIPTIONAL REPRESSOR YETL"/>
    <property type="match status" value="1"/>
</dbReference>
<evidence type="ECO:0000259" key="2">
    <source>
        <dbReference type="PROSITE" id="PS50995"/>
    </source>
</evidence>
<dbReference type="InterPro" id="IPR000835">
    <property type="entry name" value="HTH_MarR-typ"/>
</dbReference>
<dbReference type="PRINTS" id="PR00598">
    <property type="entry name" value="HTHMARR"/>
</dbReference>
<feature type="domain" description="HTH marR-type" evidence="2">
    <location>
        <begin position="1"/>
        <end position="143"/>
    </location>
</feature>
<dbReference type="GO" id="GO:0003677">
    <property type="term" value="F:DNA binding"/>
    <property type="evidence" value="ECO:0007669"/>
    <property type="project" value="UniProtKB-KW"/>
</dbReference>
<dbReference type="InterPro" id="IPR036388">
    <property type="entry name" value="WH-like_DNA-bd_sf"/>
</dbReference>
<sequence length="152" mass="17229">MRLKADKLQQWIERYMEASFTVNKRINATIRENIGSDLTIEQLSILHYIHNHASCTSTELADIFCVGKSAITAIITRLESKGLLVRDRDSKDRRLVYLRLTEEGKVLQKASDAGINDVLAPYLGHFTEEEIETFISSYEKLAEILLKDGGKA</sequence>
<reference evidence="3 4" key="1">
    <citation type="journal article" date="2009" name="Int. J. Syst. Evol. Microbiol.">
        <title>Paenibacillus contaminans sp. nov., isolated from a contaminated laboratory plate.</title>
        <authorList>
            <person name="Chou J.H."/>
            <person name="Lee J.H."/>
            <person name="Lin M.C."/>
            <person name="Chang P.S."/>
            <person name="Arun A.B."/>
            <person name="Young C.C."/>
            <person name="Chen W.M."/>
        </authorList>
    </citation>
    <scope>NUCLEOTIDE SEQUENCE [LARGE SCALE GENOMIC DNA]</scope>
    <source>
        <strain evidence="3 4">CKOBP-6</strain>
    </source>
</reference>
<dbReference type="PANTHER" id="PTHR33164">
    <property type="entry name" value="TRANSCRIPTIONAL REGULATOR, MARR FAMILY"/>
    <property type="match status" value="1"/>
</dbReference>
<dbReference type="AlphaFoldDB" id="A0A329MQY6"/>
<name>A0A329MQY6_9BACL</name>
<dbReference type="Gene3D" id="1.10.10.10">
    <property type="entry name" value="Winged helix-like DNA-binding domain superfamily/Winged helix DNA-binding domain"/>
    <property type="match status" value="1"/>
</dbReference>
<evidence type="ECO:0000313" key="3">
    <source>
        <dbReference type="EMBL" id="RAV22359.1"/>
    </source>
</evidence>
<dbReference type="PROSITE" id="PS50995">
    <property type="entry name" value="HTH_MARR_2"/>
    <property type="match status" value="1"/>
</dbReference>
<organism evidence="3 4">
    <name type="scientific">Paenibacillus contaminans</name>
    <dbReference type="NCBI Taxonomy" id="450362"/>
    <lineage>
        <taxon>Bacteria</taxon>
        <taxon>Bacillati</taxon>
        <taxon>Bacillota</taxon>
        <taxon>Bacilli</taxon>
        <taxon>Bacillales</taxon>
        <taxon>Paenibacillaceae</taxon>
        <taxon>Paenibacillus</taxon>
    </lineage>
</organism>
<gene>
    <name evidence="3" type="ORF">DQG23_05285</name>
</gene>
<dbReference type="InterPro" id="IPR036390">
    <property type="entry name" value="WH_DNA-bd_sf"/>
</dbReference>
<keyword evidence="1" id="KW-0238">DNA-binding</keyword>
<evidence type="ECO:0000256" key="1">
    <source>
        <dbReference type="ARBA" id="ARBA00023125"/>
    </source>
</evidence>
<dbReference type="Pfam" id="PF01047">
    <property type="entry name" value="MarR"/>
    <property type="match status" value="1"/>
</dbReference>
<comment type="caution">
    <text evidence="3">The sequence shown here is derived from an EMBL/GenBank/DDBJ whole genome shotgun (WGS) entry which is preliminary data.</text>
</comment>
<evidence type="ECO:0000313" key="4">
    <source>
        <dbReference type="Proteomes" id="UP000250369"/>
    </source>
</evidence>
<dbReference type="RefSeq" id="WP_113029766.1">
    <property type="nucleotide sequence ID" value="NZ_QMFB01000002.1"/>
</dbReference>
<keyword evidence="4" id="KW-1185">Reference proteome</keyword>
<dbReference type="InterPro" id="IPR039422">
    <property type="entry name" value="MarR/SlyA-like"/>
</dbReference>
<proteinExistence type="predicted"/>
<dbReference type="SMART" id="SM00347">
    <property type="entry name" value="HTH_MARR"/>
    <property type="match status" value="1"/>
</dbReference>
<dbReference type="OrthoDB" id="3254893at2"/>
<protein>
    <submittedName>
        <fullName evidence="3">MarR family transcriptional regulator</fullName>
    </submittedName>
</protein>
<dbReference type="GO" id="GO:0003700">
    <property type="term" value="F:DNA-binding transcription factor activity"/>
    <property type="evidence" value="ECO:0007669"/>
    <property type="project" value="InterPro"/>
</dbReference>
<dbReference type="SUPFAM" id="SSF46785">
    <property type="entry name" value="Winged helix' DNA-binding domain"/>
    <property type="match status" value="1"/>
</dbReference>
<accession>A0A329MQY6</accession>
<dbReference type="Proteomes" id="UP000250369">
    <property type="component" value="Unassembled WGS sequence"/>
</dbReference>
<dbReference type="GO" id="GO:0006950">
    <property type="term" value="P:response to stress"/>
    <property type="evidence" value="ECO:0007669"/>
    <property type="project" value="TreeGrafter"/>
</dbReference>
<dbReference type="EMBL" id="QMFB01000002">
    <property type="protein sequence ID" value="RAV22359.1"/>
    <property type="molecule type" value="Genomic_DNA"/>
</dbReference>